<evidence type="ECO:0000313" key="4">
    <source>
        <dbReference type="Proteomes" id="UP000018050"/>
    </source>
</evidence>
<dbReference type="PANTHER" id="PTHR13270">
    <property type="entry name" value="PROTEIN C20ORF116-RELATED"/>
    <property type="match status" value="1"/>
</dbReference>
<keyword evidence="4" id="KW-1185">Reference proteome</keyword>
<dbReference type="RefSeq" id="XP_013250684.1">
    <property type="nucleotide sequence ID" value="XM_013395230.1"/>
</dbReference>
<proteinExistence type="predicted"/>
<sequence length="977" mass="102885">MQRERVEGLQLLLRSCYRVCVDAANGLLLLPPAALLQGASIPLLPAALLQSSLAAATLQLQLAFRAAPLFKAIKAWQGYTPQGAATPAAAAAAAAQPAAAAWGGASCLTEETLALMLLPSMQRPLERQLQQLLFDAFQQTTVNSTAAAAAVAPFAPAVSVRSLRLLRQLPTTAAAAAATKAAERQKHKCAADKEEDLLLVADLQIHNLAAAAAAATSTQITSSTDAAAAATLDSLPAEWRVDGVLLLLQQLWRGLAADWAESQRAADLLLGGPAAAASSSSSSSNNSSCGCPSWRFPLGAFLSWKYGFGGLSISSSSSSSNCMGLSDLQSSDPSSLVIVGLADCTYSRGGAVAAFAAKPAPKVQLLQHGTPLAAVQVIDTAAAAASTRQFRLLAHAACTGTTSTWQQQQQQLLLQQPQQQWVDAEELSLPRCPALKAGGSLLVSFRLQTLTRVGPAANAYHQQQQHQQQLQQEWRELAFVSPFFNSRLSLSCRLSDSVLGLLYKIHTQFLPLQEQQQQQQQQLDNGGLQHPSAAPVCAVRERKRLTVQEVQQVLQQQQQQQQQQQHLLDEASVAPECRQLLQRSNIEGSNKRASGALLLLSFSRPSSALALRMEQQHQQQQQQVQQQVQQEVFWMQCVRWPAAIPLRLLHDEETPDLLLAADGLLPAAAAAADALVHIKPAVQTLKFSLPSSSSNSSSGDRLVAVASNRSSSSSKWPLLLHLFPVLSDSLPTIKVSNSAFVVETKRQGPLLTLSIRPSLPADKAAAAAGAVAAAAAADGSSTVLLDWVAPGLTEIAIEDAEGNARLLVVLQSSAVRPPHKSAATAAASGAAAAGEEEEGEEEAPKFLETAAPPLLLFAAVLCIGGISLWFCCCSVNSSGPLPAAAAAAAGAAAAKVHRSSPAEEMKSVSSLRLSQSSVRARKGMAMETPSAAAAAAAAAAAYTLQPNGDWRPQRQQLTSTEDGLPAVDVSSVRFYKN</sequence>
<evidence type="ECO:0000256" key="2">
    <source>
        <dbReference type="SAM" id="MobiDB-lite"/>
    </source>
</evidence>
<dbReference type="GeneID" id="25268218"/>
<feature type="coiled-coil region" evidence="1">
    <location>
        <begin position="540"/>
        <end position="567"/>
    </location>
</feature>
<dbReference type="OrthoDB" id="346887at2759"/>
<gene>
    <name evidence="3" type="ORF">EAH_00001480</name>
</gene>
<organism evidence="3 4">
    <name type="scientific">Eimeria acervulina</name>
    <name type="common">Coccidian parasite</name>
    <dbReference type="NCBI Taxonomy" id="5801"/>
    <lineage>
        <taxon>Eukaryota</taxon>
        <taxon>Sar</taxon>
        <taxon>Alveolata</taxon>
        <taxon>Apicomplexa</taxon>
        <taxon>Conoidasida</taxon>
        <taxon>Coccidia</taxon>
        <taxon>Eucoccidiorida</taxon>
        <taxon>Eimeriorina</taxon>
        <taxon>Eimeriidae</taxon>
        <taxon>Eimeria</taxon>
    </lineage>
</organism>
<reference evidence="3" key="1">
    <citation type="submission" date="2013-10" db="EMBL/GenBank/DDBJ databases">
        <title>Genomic analysis of the causative agents of coccidiosis in chickens.</title>
        <authorList>
            <person name="Reid A.J."/>
            <person name="Blake D."/>
            <person name="Billington K."/>
            <person name="Browne H."/>
            <person name="Dunn M."/>
            <person name="Hung S."/>
            <person name="Kawahara F."/>
            <person name="Miranda-Saavedra D."/>
            <person name="Mourier T."/>
            <person name="Nagra H."/>
            <person name="Otto T.D."/>
            <person name="Rawlings N."/>
            <person name="Sanchez A."/>
            <person name="Sanders M."/>
            <person name="Subramaniam C."/>
            <person name="Tay Y."/>
            <person name="Dear P."/>
            <person name="Doerig C."/>
            <person name="Gruber A."/>
            <person name="Parkinson J."/>
            <person name="Shirley M."/>
            <person name="Wan K.L."/>
            <person name="Berriman M."/>
            <person name="Tomley F."/>
            <person name="Pain A."/>
        </authorList>
    </citation>
    <scope>NUCLEOTIDE SEQUENCE</scope>
    <source>
        <strain evidence="3">Houghton</strain>
    </source>
</reference>
<evidence type="ECO:0000256" key="1">
    <source>
        <dbReference type="SAM" id="Coils"/>
    </source>
</evidence>
<dbReference type="Proteomes" id="UP000018050">
    <property type="component" value="Unassembled WGS sequence"/>
</dbReference>
<reference evidence="3" key="2">
    <citation type="submission" date="2013-10" db="EMBL/GenBank/DDBJ databases">
        <authorList>
            <person name="Aslett M."/>
        </authorList>
    </citation>
    <scope>NUCLEOTIDE SEQUENCE</scope>
    <source>
        <strain evidence="3">Houghton</strain>
    </source>
</reference>
<evidence type="ECO:0000313" key="3">
    <source>
        <dbReference type="EMBL" id="CDI79136.1"/>
    </source>
</evidence>
<keyword evidence="1" id="KW-0175">Coiled coil</keyword>
<feature type="region of interest" description="Disordered" evidence="2">
    <location>
        <begin position="825"/>
        <end position="844"/>
    </location>
</feature>
<dbReference type="VEuPathDB" id="ToxoDB:EAH_00001480"/>
<dbReference type="AlphaFoldDB" id="U6GFX4"/>
<name>U6GFX4_EIMAC</name>
<dbReference type="PANTHER" id="PTHR13270:SF13">
    <property type="entry name" value="LIMPET, ISOFORM K"/>
    <property type="match status" value="1"/>
</dbReference>
<protein>
    <submittedName>
        <fullName evidence="3">Uncharacterized protein</fullName>
    </submittedName>
</protein>
<accession>U6GFX4</accession>
<dbReference type="EMBL" id="HG670980">
    <property type="protein sequence ID" value="CDI79136.1"/>
    <property type="molecule type" value="Genomic_DNA"/>
</dbReference>